<protein>
    <submittedName>
        <fullName evidence="3">Putative versicolorin b synthase</fullName>
    </submittedName>
</protein>
<dbReference type="EMBL" id="LCUC01000112">
    <property type="protein sequence ID" value="KKY36656.1"/>
    <property type="molecule type" value="Genomic_DNA"/>
</dbReference>
<evidence type="ECO:0000313" key="3">
    <source>
        <dbReference type="EMBL" id="KKY36656.1"/>
    </source>
</evidence>
<gene>
    <name evidence="3" type="ORF">UCDDA912_g03328</name>
</gene>
<comment type="caution">
    <text evidence="3">The sequence shown here is derived from an EMBL/GenBank/DDBJ whole genome shotgun (WGS) entry which is preliminary data.</text>
</comment>
<dbReference type="GO" id="GO:0044550">
    <property type="term" value="P:secondary metabolite biosynthetic process"/>
    <property type="evidence" value="ECO:0007669"/>
    <property type="project" value="TreeGrafter"/>
</dbReference>
<dbReference type="OrthoDB" id="269227at2759"/>
<sequence>MLMVSGIGPAEVLEAAGVSVLLDRPGVGQNFWDNVLVGPTFEVDTLTHSALGESSYLAQAVNEYNNNRTGMLTNVGGDFAAFEKVAEEMVSKTTYSSLNSTFPADWPNLEFLVLDAYFGSGNETSNTTAVEGRQYVASSVGVVSTFSRGNVSISSPDTADNPIISPNWLLDPRDQELAVAAFKRGRDLFNTSVMAPVVIAEAYPGTQYKTDEDILQVVLDSANSVYNGAGTNKMGKVDDPMAVVDSTGRVIGAQGLRVIDASIFPFLPPAEKIAEVILNAG</sequence>
<dbReference type="Gene3D" id="3.50.50.60">
    <property type="entry name" value="FAD/NAD(P)-binding domain"/>
    <property type="match status" value="1"/>
</dbReference>
<keyword evidence="4" id="KW-1185">Reference proteome</keyword>
<evidence type="ECO:0000259" key="2">
    <source>
        <dbReference type="Pfam" id="PF05199"/>
    </source>
</evidence>
<organism evidence="3 4">
    <name type="scientific">Diaporthe ampelina</name>
    <dbReference type="NCBI Taxonomy" id="1214573"/>
    <lineage>
        <taxon>Eukaryota</taxon>
        <taxon>Fungi</taxon>
        <taxon>Dikarya</taxon>
        <taxon>Ascomycota</taxon>
        <taxon>Pezizomycotina</taxon>
        <taxon>Sordariomycetes</taxon>
        <taxon>Sordariomycetidae</taxon>
        <taxon>Diaporthales</taxon>
        <taxon>Diaporthaceae</taxon>
        <taxon>Diaporthe</taxon>
    </lineage>
</organism>
<dbReference type="PANTHER" id="PTHR11552:SF138">
    <property type="entry name" value="DEHYDROGENASE PKFF-RELATED"/>
    <property type="match status" value="1"/>
</dbReference>
<evidence type="ECO:0000313" key="4">
    <source>
        <dbReference type="Proteomes" id="UP000034680"/>
    </source>
</evidence>
<name>A0A0G2FRM0_9PEZI</name>
<proteinExistence type="inferred from homology"/>
<dbReference type="GO" id="GO:0016614">
    <property type="term" value="F:oxidoreductase activity, acting on CH-OH group of donors"/>
    <property type="evidence" value="ECO:0007669"/>
    <property type="project" value="InterPro"/>
</dbReference>
<comment type="similarity">
    <text evidence="1">Belongs to the GMC oxidoreductase family.</text>
</comment>
<dbReference type="AlphaFoldDB" id="A0A0G2FRM0"/>
<dbReference type="InterPro" id="IPR012132">
    <property type="entry name" value="GMC_OxRdtase"/>
</dbReference>
<dbReference type="Proteomes" id="UP000034680">
    <property type="component" value="Unassembled WGS sequence"/>
</dbReference>
<dbReference type="InterPro" id="IPR007867">
    <property type="entry name" value="GMC_OxRtase_C"/>
</dbReference>
<dbReference type="SUPFAM" id="SSF51905">
    <property type="entry name" value="FAD/NAD(P)-binding domain"/>
    <property type="match status" value="1"/>
</dbReference>
<dbReference type="STRING" id="1214573.A0A0G2FRM0"/>
<dbReference type="PANTHER" id="PTHR11552">
    <property type="entry name" value="GLUCOSE-METHANOL-CHOLINE GMC OXIDOREDUCTASE"/>
    <property type="match status" value="1"/>
</dbReference>
<feature type="domain" description="Glucose-methanol-choline oxidoreductase C-terminal" evidence="2">
    <location>
        <begin position="146"/>
        <end position="271"/>
    </location>
</feature>
<dbReference type="Pfam" id="PF05199">
    <property type="entry name" value="GMC_oxred_C"/>
    <property type="match status" value="1"/>
</dbReference>
<dbReference type="Gene3D" id="3.30.560.10">
    <property type="entry name" value="Glucose Oxidase, domain 3"/>
    <property type="match status" value="1"/>
</dbReference>
<dbReference type="InterPro" id="IPR036188">
    <property type="entry name" value="FAD/NAD-bd_sf"/>
</dbReference>
<evidence type="ECO:0000256" key="1">
    <source>
        <dbReference type="ARBA" id="ARBA00010790"/>
    </source>
</evidence>
<reference evidence="3 4" key="1">
    <citation type="submission" date="2015-05" db="EMBL/GenBank/DDBJ databases">
        <title>Distinctive expansion of gene families associated with plant cell wall degradation and secondary metabolism in the genomes of grapevine trunk pathogens.</title>
        <authorList>
            <person name="Lawrence D.P."/>
            <person name="Travadon R."/>
            <person name="Rolshausen P.E."/>
            <person name="Baumgartner K."/>
        </authorList>
    </citation>
    <scope>NUCLEOTIDE SEQUENCE [LARGE SCALE GENOMIC DNA]</scope>
    <source>
        <strain evidence="3">DA912</strain>
    </source>
</reference>
<dbReference type="SUPFAM" id="SSF54373">
    <property type="entry name" value="FAD-linked reductases, C-terminal domain"/>
    <property type="match status" value="1"/>
</dbReference>
<accession>A0A0G2FRM0</accession>
<reference evidence="3 4" key="2">
    <citation type="submission" date="2015-05" db="EMBL/GenBank/DDBJ databases">
        <authorList>
            <person name="Morales-Cruz A."/>
            <person name="Amrine K.C."/>
            <person name="Cantu D."/>
        </authorList>
    </citation>
    <scope>NUCLEOTIDE SEQUENCE [LARGE SCALE GENOMIC DNA]</scope>
    <source>
        <strain evidence="3">DA912</strain>
    </source>
</reference>
<dbReference type="GO" id="GO:0050660">
    <property type="term" value="F:flavin adenine dinucleotide binding"/>
    <property type="evidence" value="ECO:0007669"/>
    <property type="project" value="InterPro"/>
</dbReference>